<dbReference type="InterPro" id="IPR039537">
    <property type="entry name" value="Retrotran_Ty1/copia-like"/>
</dbReference>
<evidence type="ECO:0000313" key="4">
    <source>
        <dbReference type="Proteomes" id="UP000075243"/>
    </source>
</evidence>
<dbReference type="SUPFAM" id="SSF57756">
    <property type="entry name" value="Retrovirus zinc finger-like domains"/>
    <property type="match status" value="1"/>
</dbReference>
<dbReference type="SUPFAM" id="SSF53098">
    <property type="entry name" value="Ribonuclease H-like"/>
    <property type="match status" value="1"/>
</dbReference>
<evidence type="ECO:0000256" key="1">
    <source>
        <dbReference type="ARBA" id="ARBA00022670"/>
    </source>
</evidence>
<dbReference type="GO" id="GO:0008233">
    <property type="term" value="F:peptidase activity"/>
    <property type="evidence" value="ECO:0007669"/>
    <property type="project" value="UniProtKB-KW"/>
</dbReference>
<dbReference type="PANTHER" id="PTHR42648:SF31">
    <property type="entry name" value="RNA-DIRECTED DNA POLYMERASE"/>
    <property type="match status" value="1"/>
</dbReference>
<keyword evidence="1" id="KW-0645">Protease</keyword>
<dbReference type="InterPro" id="IPR001584">
    <property type="entry name" value="Integrase_cat-core"/>
</dbReference>
<dbReference type="InterPro" id="IPR036875">
    <property type="entry name" value="Znf_CCHC_sf"/>
</dbReference>
<evidence type="ECO:0000259" key="2">
    <source>
        <dbReference type="PROSITE" id="PS50994"/>
    </source>
</evidence>
<evidence type="ECO:0000313" key="3">
    <source>
        <dbReference type="EMBL" id="KYP37322.1"/>
    </source>
</evidence>
<dbReference type="InterPro" id="IPR025724">
    <property type="entry name" value="GAG-pre-integrase_dom"/>
</dbReference>
<dbReference type="Gene3D" id="3.30.420.10">
    <property type="entry name" value="Ribonuclease H-like superfamily/Ribonuclease H"/>
    <property type="match status" value="1"/>
</dbReference>
<dbReference type="GO" id="GO:0008270">
    <property type="term" value="F:zinc ion binding"/>
    <property type="evidence" value="ECO:0007669"/>
    <property type="project" value="InterPro"/>
</dbReference>
<dbReference type="EMBL" id="KQ484117">
    <property type="protein sequence ID" value="KYP37322.1"/>
    <property type="molecule type" value="Genomic_DNA"/>
</dbReference>
<protein>
    <submittedName>
        <fullName evidence="3">Retrovirus-related Pol polyprotein from transposon TNT 1-94</fullName>
    </submittedName>
</protein>
<dbReference type="Pfam" id="PF13976">
    <property type="entry name" value="gag_pre-integrs"/>
    <property type="match status" value="1"/>
</dbReference>
<dbReference type="STRING" id="3821.A0A151R4A8"/>
<dbReference type="AlphaFoldDB" id="A0A151R4A8"/>
<proteinExistence type="predicted"/>
<dbReference type="InterPro" id="IPR054722">
    <property type="entry name" value="PolX-like_BBD"/>
</dbReference>
<dbReference type="PANTHER" id="PTHR42648">
    <property type="entry name" value="TRANSPOSASE, PUTATIVE-RELATED"/>
    <property type="match status" value="1"/>
</dbReference>
<dbReference type="GO" id="GO:0006508">
    <property type="term" value="P:proteolysis"/>
    <property type="evidence" value="ECO:0007669"/>
    <property type="project" value="UniProtKB-KW"/>
</dbReference>
<dbReference type="GO" id="GO:0015074">
    <property type="term" value="P:DNA integration"/>
    <property type="evidence" value="ECO:0007669"/>
    <property type="project" value="InterPro"/>
</dbReference>
<dbReference type="Pfam" id="PF00665">
    <property type="entry name" value="rve"/>
    <property type="match status" value="1"/>
</dbReference>
<dbReference type="OMA" id="SHICCHR"/>
<reference evidence="3" key="1">
    <citation type="journal article" date="2012" name="Nat. Biotechnol.">
        <title>Draft genome sequence of pigeonpea (Cajanus cajan), an orphan legume crop of resource-poor farmers.</title>
        <authorList>
            <person name="Varshney R.K."/>
            <person name="Chen W."/>
            <person name="Li Y."/>
            <person name="Bharti A.K."/>
            <person name="Saxena R.K."/>
            <person name="Schlueter J.A."/>
            <person name="Donoghue M.T."/>
            <person name="Azam S."/>
            <person name="Fan G."/>
            <person name="Whaley A.M."/>
            <person name="Farmer A.D."/>
            <person name="Sheridan J."/>
            <person name="Iwata A."/>
            <person name="Tuteja R."/>
            <person name="Penmetsa R.V."/>
            <person name="Wu W."/>
            <person name="Upadhyaya H.D."/>
            <person name="Yang S.P."/>
            <person name="Shah T."/>
            <person name="Saxena K.B."/>
            <person name="Michael T."/>
            <person name="McCombie W.R."/>
            <person name="Yang B."/>
            <person name="Zhang G."/>
            <person name="Yang H."/>
            <person name="Wang J."/>
            <person name="Spillane C."/>
            <person name="Cook D.R."/>
            <person name="May G.D."/>
            <person name="Xu X."/>
            <person name="Jackson S.A."/>
        </authorList>
    </citation>
    <scope>NUCLEOTIDE SEQUENCE [LARGE SCALE GENOMIC DNA]</scope>
</reference>
<organism evidence="3 4">
    <name type="scientific">Cajanus cajan</name>
    <name type="common">Pigeon pea</name>
    <name type="synonym">Cajanus indicus</name>
    <dbReference type="NCBI Taxonomy" id="3821"/>
    <lineage>
        <taxon>Eukaryota</taxon>
        <taxon>Viridiplantae</taxon>
        <taxon>Streptophyta</taxon>
        <taxon>Embryophyta</taxon>
        <taxon>Tracheophyta</taxon>
        <taxon>Spermatophyta</taxon>
        <taxon>Magnoliopsida</taxon>
        <taxon>eudicotyledons</taxon>
        <taxon>Gunneridae</taxon>
        <taxon>Pentapetalae</taxon>
        <taxon>rosids</taxon>
        <taxon>fabids</taxon>
        <taxon>Fabales</taxon>
        <taxon>Fabaceae</taxon>
        <taxon>Papilionoideae</taxon>
        <taxon>50 kb inversion clade</taxon>
        <taxon>NPAAA clade</taxon>
        <taxon>indigoferoid/millettioid clade</taxon>
        <taxon>Phaseoleae</taxon>
        <taxon>Cajanus</taxon>
    </lineage>
</organism>
<keyword evidence="4" id="KW-1185">Reference proteome</keyword>
<dbReference type="InterPro" id="IPR012337">
    <property type="entry name" value="RNaseH-like_sf"/>
</dbReference>
<feature type="domain" description="Integrase catalytic" evidence="2">
    <location>
        <begin position="304"/>
        <end position="448"/>
    </location>
</feature>
<dbReference type="Proteomes" id="UP000075243">
    <property type="component" value="Unassembled WGS sequence"/>
</dbReference>
<accession>A0A151R4A8</accession>
<name>A0A151R4A8_CAJCA</name>
<keyword evidence="1" id="KW-0378">Hydrolase</keyword>
<dbReference type="GO" id="GO:0003676">
    <property type="term" value="F:nucleic acid binding"/>
    <property type="evidence" value="ECO:0007669"/>
    <property type="project" value="InterPro"/>
</dbReference>
<sequence length="448" mass="51623">MAFLVHSSNKSAAADSNKTYKKERPKCAHCGIMGHTKDKCYKLVGYPPNYFSKNKQVHVANQVLDNPESSDQNKSDILTPAQCQQLINFLTNQIQLNNPAEAVPTNVSGICMNTSLLMHHSHYRWVIDSGATSHICCHRNMYHSYTSLSDSYVMLPNSTKVKIVGIGSIHLNHDIHLHNVLFIPSFRFNLLSLLKLINENQFQFTMQSNSFVLQDLTTMRRIGTAKQDQGLLFFDFPMSNFSLNTTDYCNLVSYDIWHKRLGHIPINVYNLIASKTVLSSADPHFHCSTCQLSKQNRLPFPNPNHFSPNLFDLLHADIWGPFREHTYDGFKYFLTLVEDKSRFTWIFLLKHKSDCVVVIPQFISYIETQFNKTIKTFRSDNAKELAFNDLFSKKGIIHQYSCVERPQQNSVVERKHLHILNIARALMFQSNVPLKFWVSDFTFYSPIV</sequence>
<dbReference type="Pfam" id="PF22936">
    <property type="entry name" value="Pol_BBD"/>
    <property type="match status" value="1"/>
</dbReference>
<gene>
    <name evidence="3" type="ORF">KK1_041481</name>
</gene>
<dbReference type="Gramene" id="C.cajan_42819.t">
    <property type="protein sequence ID" value="C.cajan_42819.t.cds1"/>
    <property type="gene ID" value="C.cajan_42819"/>
</dbReference>
<dbReference type="InterPro" id="IPR036397">
    <property type="entry name" value="RNaseH_sf"/>
</dbReference>
<dbReference type="PROSITE" id="PS50994">
    <property type="entry name" value="INTEGRASE"/>
    <property type="match status" value="1"/>
</dbReference>